<gene>
    <name evidence="1" type="ORF">tf_10</name>
</gene>
<name>I2FLN1_9CAUD</name>
<keyword evidence="2" id="KW-1185">Reference proteome</keyword>
<reference evidence="1 2" key="1">
    <citation type="journal article" date="2012" name="PLoS ONE">
        <title>Genomic Analysis of Pseudomonas putida Phage tf with Localized Single-Strand DNA Interruptions.</title>
        <authorList>
            <person name="Glukhov A.S."/>
            <person name="Krutilina A.I."/>
            <person name="Shlyapnikov M.G."/>
            <person name="Severinov K."/>
            <person name="Lavysh D."/>
            <person name="Kochetkov V.V."/>
            <person name="McGrath J.W."/>
            <person name="de Leeuwe C."/>
            <person name="Shaburova O.V."/>
            <person name="Krylov V.N."/>
            <person name="Akulenko N.V."/>
            <person name="Kulakov L.A."/>
        </authorList>
    </citation>
    <scope>NUCLEOTIDE SEQUENCE [LARGE SCALE GENOMIC DNA]</scope>
</reference>
<proteinExistence type="predicted"/>
<dbReference type="EMBL" id="HE611333">
    <property type="protein sequence ID" value="CCE60765.1"/>
    <property type="molecule type" value="Genomic_DNA"/>
</dbReference>
<protein>
    <submittedName>
        <fullName evidence="1">Uncharacterized protein</fullName>
    </submittedName>
</protein>
<organism evidence="1 2">
    <name type="scientific">Pseudomonas phage tf</name>
    <dbReference type="NCBI Taxonomy" id="1114179"/>
    <lineage>
        <taxon>Viruses</taxon>
        <taxon>Duplodnaviria</taxon>
        <taxon>Heunggongvirae</taxon>
        <taxon>Uroviricota</taxon>
        <taxon>Caudoviricetes</taxon>
        <taxon>Krylovvirus</taxon>
        <taxon>Krylovvirus tf</taxon>
    </lineage>
</organism>
<dbReference type="OrthoDB" id="38739at10239"/>
<dbReference type="Proteomes" id="UP000002867">
    <property type="component" value="Segment"/>
</dbReference>
<evidence type="ECO:0000313" key="1">
    <source>
        <dbReference type="EMBL" id="CCE60765.1"/>
    </source>
</evidence>
<accession>I2FLN1</accession>
<dbReference type="KEGG" id="vg:12979192"/>
<sequence length="91" mass="10477">MDKNDIFNTLSPKYAVKKKTGAIWRFIRPGVYTKVALGDPTKYSRATKEVGYMATNFHPRENPKKWLCVDSLEETSYFLDQKAASDAQRNQ</sequence>
<dbReference type="GeneID" id="12979192"/>
<evidence type="ECO:0000313" key="2">
    <source>
        <dbReference type="Proteomes" id="UP000002867"/>
    </source>
</evidence>
<dbReference type="RefSeq" id="YP_006382470.1">
    <property type="nucleotide sequence ID" value="NC_017971.2"/>
</dbReference>